<feature type="non-terminal residue" evidence="5">
    <location>
        <position position="1"/>
    </location>
</feature>
<accession>J9EKX8</accession>
<sequence>ISHCPSREELIKNVNDLRMELARKDAKINDLQDYIGKLLSRIMEKNPDMLEIKQSRGFSLDIKHISYHLSFFFRSLFKL</sequence>
<evidence type="ECO:0000313" key="6">
    <source>
        <dbReference type="Proteomes" id="UP000004810"/>
    </source>
</evidence>
<dbReference type="EMBL" id="ADBV01002593">
    <property type="protein sequence ID" value="EJW82853.1"/>
    <property type="molecule type" value="Genomic_DNA"/>
</dbReference>
<comment type="caution">
    <text evidence="5">The sequence shown here is derived from an EMBL/GenBank/DDBJ whole genome shotgun (WGS) entry which is preliminary data.</text>
</comment>
<evidence type="ECO:0000256" key="1">
    <source>
        <dbReference type="ARBA" id="ARBA00022448"/>
    </source>
</evidence>
<dbReference type="InterPro" id="IPR019018">
    <property type="entry name" value="Rab-bd_FIP-RBD"/>
</dbReference>
<dbReference type="PANTHER" id="PTHR15746:SF23">
    <property type="entry name" value="RAB11 INTERACTING PROTEIN, ISOFORM A"/>
    <property type="match status" value="1"/>
</dbReference>
<evidence type="ECO:0000313" key="5">
    <source>
        <dbReference type="EMBL" id="EJW82853.1"/>
    </source>
</evidence>
<reference evidence="6" key="1">
    <citation type="submission" date="2012-08" db="EMBL/GenBank/DDBJ databases">
        <title>The Genome Sequence of Wuchereria bancrofti.</title>
        <authorList>
            <person name="Nutman T.B."/>
            <person name="Fink D.L."/>
            <person name="Russ C."/>
            <person name="Young S."/>
            <person name="Zeng Q."/>
            <person name="Koehrsen M."/>
            <person name="Alvarado L."/>
            <person name="Berlin A."/>
            <person name="Chapman S.B."/>
            <person name="Chen Z."/>
            <person name="Freedman E."/>
            <person name="Gellesch M."/>
            <person name="Goldberg J."/>
            <person name="Griggs A."/>
            <person name="Gujja S."/>
            <person name="Heilman E.R."/>
            <person name="Heiman D."/>
            <person name="Hepburn T."/>
            <person name="Howarth C."/>
            <person name="Jen D."/>
            <person name="Larson L."/>
            <person name="Lewis B."/>
            <person name="Mehta T."/>
            <person name="Park D."/>
            <person name="Pearson M."/>
            <person name="Roberts A."/>
            <person name="Saif S."/>
            <person name="Shea T."/>
            <person name="Shenoy N."/>
            <person name="Sisk P."/>
            <person name="Stolte C."/>
            <person name="Sykes S."/>
            <person name="Walk T."/>
            <person name="White J."/>
            <person name="Yandava C."/>
            <person name="Haas B."/>
            <person name="Henn M.R."/>
            <person name="Nusbaum C."/>
            <person name="Birren B."/>
        </authorList>
    </citation>
    <scope>NUCLEOTIDE SEQUENCE [LARGE SCALE GENOMIC DNA]</scope>
    <source>
        <strain evidence="6">NA</strain>
    </source>
</reference>
<keyword evidence="2" id="KW-0597">Phosphoprotein</keyword>
<dbReference type="Gene3D" id="1.20.5.2440">
    <property type="match status" value="1"/>
</dbReference>
<gene>
    <name evidence="5" type="ORF">WUBG_06236</name>
</gene>
<dbReference type="SUPFAM" id="SSF144270">
    <property type="entry name" value="Eferin C-derminal domain-like"/>
    <property type="match status" value="1"/>
</dbReference>
<evidence type="ECO:0000256" key="3">
    <source>
        <dbReference type="SAM" id="Coils"/>
    </source>
</evidence>
<evidence type="ECO:0000256" key="2">
    <source>
        <dbReference type="ARBA" id="ARBA00022553"/>
    </source>
</evidence>
<feature type="coiled-coil region" evidence="3">
    <location>
        <begin position="7"/>
        <end position="34"/>
    </location>
</feature>
<dbReference type="PROSITE" id="PS51511">
    <property type="entry name" value="FIP_RBD"/>
    <property type="match status" value="1"/>
</dbReference>
<dbReference type="Proteomes" id="UP000004810">
    <property type="component" value="Unassembled WGS sequence"/>
</dbReference>
<keyword evidence="3" id="KW-0175">Coiled coil</keyword>
<feature type="domain" description="FIP-RBD" evidence="4">
    <location>
        <begin position="1"/>
        <end position="53"/>
    </location>
</feature>
<proteinExistence type="predicted"/>
<dbReference type="GO" id="GO:0031267">
    <property type="term" value="F:small GTPase binding"/>
    <property type="evidence" value="ECO:0007669"/>
    <property type="project" value="InterPro"/>
</dbReference>
<name>J9EKX8_WUCBA</name>
<dbReference type="PANTHER" id="PTHR15746">
    <property type="entry name" value="RAB11-RELATED"/>
    <property type="match status" value="1"/>
</dbReference>
<dbReference type="AlphaFoldDB" id="J9EKX8"/>
<organism evidence="5 6">
    <name type="scientific">Wuchereria bancrofti</name>
    <dbReference type="NCBI Taxonomy" id="6293"/>
    <lineage>
        <taxon>Eukaryota</taxon>
        <taxon>Metazoa</taxon>
        <taxon>Ecdysozoa</taxon>
        <taxon>Nematoda</taxon>
        <taxon>Chromadorea</taxon>
        <taxon>Rhabditida</taxon>
        <taxon>Spirurina</taxon>
        <taxon>Spiruromorpha</taxon>
        <taxon>Filarioidea</taxon>
        <taxon>Onchocercidae</taxon>
        <taxon>Wuchereria</taxon>
    </lineage>
</organism>
<keyword evidence="1" id="KW-0813">Transport</keyword>
<dbReference type="InterPro" id="IPR037789">
    <property type="entry name" value="FIP_classI"/>
</dbReference>
<dbReference type="InterPro" id="IPR037245">
    <property type="entry name" value="FIP-RBD_C_sf"/>
</dbReference>
<protein>
    <recommendedName>
        <fullName evidence="4">FIP-RBD domain-containing protein</fullName>
    </recommendedName>
</protein>
<dbReference type="GO" id="GO:0045055">
    <property type="term" value="P:regulated exocytosis"/>
    <property type="evidence" value="ECO:0007669"/>
    <property type="project" value="TreeGrafter"/>
</dbReference>
<evidence type="ECO:0000259" key="4">
    <source>
        <dbReference type="PROSITE" id="PS51511"/>
    </source>
</evidence>
<dbReference type="Pfam" id="PF09457">
    <property type="entry name" value="RBD-FIP"/>
    <property type="match status" value="1"/>
</dbReference>